<dbReference type="EMBL" id="BAABIK010000003">
    <property type="protein sequence ID" value="GAA4931010.1"/>
    <property type="molecule type" value="Genomic_DNA"/>
</dbReference>
<dbReference type="Proteomes" id="UP001499993">
    <property type="component" value="Unassembled WGS sequence"/>
</dbReference>
<feature type="region of interest" description="Disordered" evidence="1">
    <location>
        <begin position="29"/>
        <end position="63"/>
    </location>
</feature>
<sequence>MGKPSRPRRGDVEISASVKAEELTFSEVPEVSVDFPGDAEQDAASGSDRTNLPDEVEPGVTYRDIHVDYRIASRLTGQDRPDNRED</sequence>
<organism evidence="2 3">
    <name type="scientific">Streptomonospora halophila</name>
    <dbReference type="NCBI Taxonomy" id="427369"/>
    <lineage>
        <taxon>Bacteria</taxon>
        <taxon>Bacillati</taxon>
        <taxon>Actinomycetota</taxon>
        <taxon>Actinomycetes</taxon>
        <taxon>Streptosporangiales</taxon>
        <taxon>Nocardiopsidaceae</taxon>
        <taxon>Streptomonospora</taxon>
    </lineage>
</organism>
<keyword evidence="3" id="KW-1185">Reference proteome</keyword>
<reference evidence="3" key="1">
    <citation type="journal article" date="2019" name="Int. J. Syst. Evol. Microbiol.">
        <title>The Global Catalogue of Microorganisms (GCM) 10K type strain sequencing project: providing services to taxonomists for standard genome sequencing and annotation.</title>
        <authorList>
            <consortium name="The Broad Institute Genomics Platform"/>
            <consortium name="The Broad Institute Genome Sequencing Center for Infectious Disease"/>
            <person name="Wu L."/>
            <person name="Ma J."/>
        </authorList>
    </citation>
    <scope>NUCLEOTIDE SEQUENCE [LARGE SCALE GENOMIC DNA]</scope>
    <source>
        <strain evidence="3">JCM 18123</strain>
    </source>
</reference>
<evidence type="ECO:0000313" key="2">
    <source>
        <dbReference type="EMBL" id="GAA4931010.1"/>
    </source>
</evidence>
<proteinExistence type="predicted"/>
<evidence type="ECO:0000256" key="1">
    <source>
        <dbReference type="SAM" id="MobiDB-lite"/>
    </source>
</evidence>
<protein>
    <submittedName>
        <fullName evidence="2">Uncharacterized protein</fullName>
    </submittedName>
</protein>
<accession>A0ABP9GAF0</accession>
<name>A0ABP9GAF0_9ACTN</name>
<comment type="caution">
    <text evidence="2">The sequence shown here is derived from an EMBL/GenBank/DDBJ whole genome shotgun (WGS) entry which is preliminary data.</text>
</comment>
<gene>
    <name evidence="2" type="ORF">GCM10023224_08580</name>
</gene>
<evidence type="ECO:0000313" key="3">
    <source>
        <dbReference type="Proteomes" id="UP001499993"/>
    </source>
</evidence>